<dbReference type="AlphaFoldDB" id="A0A1Z3HU34"/>
<dbReference type="KEGG" id="hhg:XM38_047690"/>
<evidence type="ECO:0000313" key="1">
    <source>
        <dbReference type="EMBL" id="ASC73796.1"/>
    </source>
</evidence>
<reference evidence="1 2" key="1">
    <citation type="journal article" date="2016" name="Biochim. Biophys. Acta">
        <title>Characterization of red-shifted phycobilisomes isolated from the chlorophyll f-containing cyanobacterium Halomicronema hongdechloris.</title>
        <authorList>
            <person name="Li Y."/>
            <person name="Lin Y."/>
            <person name="Garvey C.J."/>
            <person name="Birch D."/>
            <person name="Corkery R.W."/>
            <person name="Loughlin P.C."/>
            <person name="Scheer H."/>
            <person name="Willows R.D."/>
            <person name="Chen M."/>
        </authorList>
    </citation>
    <scope>NUCLEOTIDE SEQUENCE [LARGE SCALE GENOMIC DNA]</scope>
    <source>
        <strain evidence="1 2">C2206</strain>
    </source>
</reference>
<dbReference type="RefSeq" id="WP_080805483.1">
    <property type="nucleotide sequence ID" value="NZ_CP021983.2"/>
</dbReference>
<accession>A0A1Z3HU34</accession>
<name>A0A1Z3HU34_9CYAN</name>
<keyword evidence="2" id="KW-1185">Reference proteome</keyword>
<dbReference type="EMBL" id="CP021983">
    <property type="protein sequence ID" value="ASC73796.1"/>
    <property type="molecule type" value="Genomic_DNA"/>
</dbReference>
<gene>
    <name evidence="1" type="ORF">XM38_047690</name>
</gene>
<proteinExistence type="predicted"/>
<dbReference type="Proteomes" id="UP000191901">
    <property type="component" value="Chromosome"/>
</dbReference>
<organism evidence="1 2">
    <name type="scientific">Halomicronema hongdechloris C2206</name>
    <dbReference type="NCBI Taxonomy" id="1641165"/>
    <lineage>
        <taxon>Bacteria</taxon>
        <taxon>Bacillati</taxon>
        <taxon>Cyanobacteriota</taxon>
        <taxon>Cyanophyceae</taxon>
        <taxon>Nodosilineales</taxon>
        <taxon>Nodosilineaceae</taxon>
        <taxon>Halomicronema</taxon>
    </lineage>
</organism>
<protein>
    <submittedName>
        <fullName evidence="1">Uncharacterized protein</fullName>
    </submittedName>
</protein>
<evidence type="ECO:0000313" key="2">
    <source>
        <dbReference type="Proteomes" id="UP000191901"/>
    </source>
</evidence>
<sequence length="78" mass="8836">MHQDHHRRRRRTAAQEFIQSLGELEHVLKSDAPETPMQSVAPAAAEVIEQTAVDWENVLDEAVADIEHYMEQSPSDVS</sequence>